<gene>
    <name evidence="2" type="ORF">GCM10009755_01850</name>
</gene>
<dbReference type="SUPFAM" id="SSF55008">
    <property type="entry name" value="HMA, heavy metal-associated domain"/>
    <property type="match status" value="1"/>
</dbReference>
<protein>
    <submittedName>
        <fullName evidence="2">Heavy-metal-associated domain-containing protein</fullName>
    </submittedName>
</protein>
<proteinExistence type="predicted"/>
<evidence type="ECO:0000313" key="2">
    <source>
        <dbReference type="EMBL" id="GAA1998243.1"/>
    </source>
</evidence>
<evidence type="ECO:0000313" key="3">
    <source>
        <dbReference type="Proteomes" id="UP001500755"/>
    </source>
</evidence>
<dbReference type="Pfam" id="PF00403">
    <property type="entry name" value="HMA"/>
    <property type="match status" value="1"/>
</dbReference>
<dbReference type="EMBL" id="BAAANO010000002">
    <property type="protein sequence ID" value="GAA1998243.1"/>
    <property type="molecule type" value="Genomic_DNA"/>
</dbReference>
<name>A0ABN2T4P6_9MICO</name>
<organism evidence="2 3">
    <name type="scientific">Brevibacterium samyangense</name>
    <dbReference type="NCBI Taxonomy" id="366888"/>
    <lineage>
        <taxon>Bacteria</taxon>
        <taxon>Bacillati</taxon>
        <taxon>Actinomycetota</taxon>
        <taxon>Actinomycetes</taxon>
        <taxon>Micrococcales</taxon>
        <taxon>Brevibacteriaceae</taxon>
        <taxon>Brevibacterium</taxon>
    </lineage>
</organism>
<accession>A0ABN2T4P6</accession>
<dbReference type="InterPro" id="IPR006121">
    <property type="entry name" value="HMA_dom"/>
</dbReference>
<dbReference type="Proteomes" id="UP001500755">
    <property type="component" value="Unassembled WGS sequence"/>
</dbReference>
<reference evidence="2 3" key="1">
    <citation type="journal article" date="2019" name="Int. J. Syst. Evol. Microbiol.">
        <title>The Global Catalogue of Microorganisms (GCM) 10K type strain sequencing project: providing services to taxonomists for standard genome sequencing and annotation.</title>
        <authorList>
            <consortium name="The Broad Institute Genomics Platform"/>
            <consortium name="The Broad Institute Genome Sequencing Center for Infectious Disease"/>
            <person name="Wu L."/>
            <person name="Ma J."/>
        </authorList>
    </citation>
    <scope>NUCLEOTIDE SEQUENCE [LARGE SCALE GENOMIC DNA]</scope>
    <source>
        <strain evidence="2 3">JCM 14546</strain>
    </source>
</reference>
<comment type="caution">
    <text evidence="2">The sequence shown here is derived from an EMBL/GenBank/DDBJ whole genome shotgun (WGS) entry which is preliminary data.</text>
</comment>
<evidence type="ECO:0000259" key="1">
    <source>
        <dbReference type="PROSITE" id="PS50846"/>
    </source>
</evidence>
<dbReference type="RefSeq" id="WP_344306091.1">
    <property type="nucleotide sequence ID" value="NZ_BAAANO010000002.1"/>
</dbReference>
<keyword evidence="3" id="KW-1185">Reference proteome</keyword>
<dbReference type="PROSITE" id="PS50846">
    <property type="entry name" value="HMA_2"/>
    <property type="match status" value="1"/>
</dbReference>
<dbReference type="Gene3D" id="3.30.70.100">
    <property type="match status" value="1"/>
</dbReference>
<dbReference type="CDD" id="cd00371">
    <property type="entry name" value="HMA"/>
    <property type="match status" value="1"/>
</dbReference>
<sequence>MASNTFSVTGMTCGHCEMSVREEVEEIAGVTDVEVSHETGQLVVTSEAGVDSAAVVAAVEEAGYQAVPA</sequence>
<feature type="domain" description="HMA" evidence="1">
    <location>
        <begin position="2"/>
        <end position="67"/>
    </location>
</feature>
<dbReference type="InterPro" id="IPR036163">
    <property type="entry name" value="HMA_dom_sf"/>
</dbReference>